<evidence type="ECO:0000313" key="3">
    <source>
        <dbReference type="Proteomes" id="UP000789595"/>
    </source>
</evidence>
<sequence length="488" mass="49906">MGNTPSGSANEGGRSRPPVPATPATPAAPAAWDGPPVYAEAVPVEATPAAPPLSPEALSPSATAAPPLAHIVAGLRLELGLSGSHVQVVDQAVAELGLPRSCGSGLVERARACWNLLHGEEADAPPPPPPRSTPGSDRAARGARSPPAPRERLPTQYDLSVGDLVVAATAWKRVAVGDRGVVVGPCEDAAEKAPHKRCRVRFDDGKGTYVYTKGQQARRAPLAGQHVLGDGVIARAAVRNKCAAGDRGVVVGRGRRGGLTVKWAPSGATCDVAVADVAPAPVVAAPGAPRILKGDVVVASVDYETVKVGDRGVVVGPCSDPAMSRADLRVLVDFDGKAAYNYRCDTQIQLAPLLDGATFVRDDTVVARGRARGVVVGLGADGRTLRVATDDGVEDVAPADLAHAPLVADAPQFRKGARVVARVGYNAVRAGDRGVVVGPCNVLTMPNASKRVLVDFGTGKGLYNYAAGTQLDVAADDAPGVFPSLNGA</sequence>
<comment type="caution">
    <text evidence="2">The sequence shown here is derived from an EMBL/GenBank/DDBJ whole genome shotgun (WGS) entry which is preliminary data.</text>
</comment>
<feature type="region of interest" description="Disordered" evidence="1">
    <location>
        <begin position="1"/>
        <end position="35"/>
    </location>
</feature>
<feature type="compositionally biased region" description="Low complexity" evidence="1">
    <location>
        <begin position="24"/>
        <end position="35"/>
    </location>
</feature>
<reference evidence="2" key="1">
    <citation type="submission" date="2021-11" db="EMBL/GenBank/DDBJ databases">
        <authorList>
            <consortium name="Genoscope - CEA"/>
            <person name="William W."/>
        </authorList>
    </citation>
    <scope>NUCLEOTIDE SEQUENCE</scope>
</reference>
<dbReference type="EMBL" id="CAKKNE010000005">
    <property type="protein sequence ID" value="CAH0376440.1"/>
    <property type="molecule type" value="Genomic_DNA"/>
</dbReference>
<feature type="compositionally biased region" description="Low complexity" evidence="1">
    <location>
        <begin position="134"/>
        <end position="145"/>
    </location>
</feature>
<proteinExistence type="predicted"/>
<evidence type="ECO:0000256" key="1">
    <source>
        <dbReference type="SAM" id="MobiDB-lite"/>
    </source>
</evidence>
<feature type="region of interest" description="Disordered" evidence="1">
    <location>
        <begin position="120"/>
        <end position="155"/>
    </location>
</feature>
<keyword evidence="3" id="KW-1185">Reference proteome</keyword>
<name>A0A8J2WQI8_9STRA</name>
<gene>
    <name evidence="2" type="ORF">PECAL_5P10280</name>
</gene>
<evidence type="ECO:0000313" key="2">
    <source>
        <dbReference type="EMBL" id="CAH0376440.1"/>
    </source>
</evidence>
<accession>A0A8J2WQI8</accession>
<dbReference type="Proteomes" id="UP000789595">
    <property type="component" value="Unassembled WGS sequence"/>
</dbReference>
<organism evidence="2 3">
    <name type="scientific">Pelagomonas calceolata</name>
    <dbReference type="NCBI Taxonomy" id="35677"/>
    <lineage>
        <taxon>Eukaryota</taxon>
        <taxon>Sar</taxon>
        <taxon>Stramenopiles</taxon>
        <taxon>Ochrophyta</taxon>
        <taxon>Pelagophyceae</taxon>
        <taxon>Pelagomonadales</taxon>
        <taxon>Pelagomonadaceae</taxon>
        <taxon>Pelagomonas</taxon>
    </lineage>
</organism>
<protein>
    <submittedName>
        <fullName evidence="2">Uncharacterized protein</fullName>
    </submittedName>
</protein>
<dbReference type="AlphaFoldDB" id="A0A8J2WQI8"/>
<dbReference type="OrthoDB" id="10629946at2759"/>